<feature type="domain" description="RGS" evidence="2">
    <location>
        <begin position="439"/>
        <end position="556"/>
    </location>
</feature>
<dbReference type="InterPro" id="IPR003718">
    <property type="entry name" value="OsmC/Ohr_fam"/>
</dbReference>
<proteinExistence type="predicted"/>
<dbReference type="Pfam" id="PF02566">
    <property type="entry name" value="OsmC"/>
    <property type="match status" value="1"/>
</dbReference>
<feature type="region of interest" description="Disordered" evidence="1">
    <location>
        <begin position="138"/>
        <end position="182"/>
    </location>
</feature>
<feature type="region of interest" description="Disordered" evidence="1">
    <location>
        <begin position="400"/>
        <end position="432"/>
    </location>
</feature>
<dbReference type="SUPFAM" id="SSF82784">
    <property type="entry name" value="OsmC-like"/>
    <property type="match status" value="2"/>
</dbReference>
<evidence type="ECO:0000313" key="4">
    <source>
        <dbReference type="Proteomes" id="UP001150062"/>
    </source>
</evidence>
<dbReference type="PANTHER" id="PTHR35368:SF1">
    <property type="entry name" value="HYDROPEROXIDE REDUCTASE"/>
    <property type="match status" value="1"/>
</dbReference>
<dbReference type="InterPro" id="IPR052924">
    <property type="entry name" value="OsmC/Ohr_hydroprdx_reductase"/>
</dbReference>
<dbReference type="SUPFAM" id="SSF48097">
    <property type="entry name" value="Regulator of G-protein signaling, RGS"/>
    <property type="match status" value="1"/>
</dbReference>
<dbReference type="SMART" id="SM00315">
    <property type="entry name" value="RGS"/>
    <property type="match status" value="1"/>
</dbReference>
<dbReference type="PROSITE" id="PS50132">
    <property type="entry name" value="RGS"/>
    <property type="match status" value="1"/>
</dbReference>
<feature type="compositionally biased region" description="Low complexity" evidence="1">
    <location>
        <begin position="148"/>
        <end position="159"/>
    </location>
</feature>
<dbReference type="InterPro" id="IPR015946">
    <property type="entry name" value="KH_dom-like_a/b"/>
</dbReference>
<feature type="compositionally biased region" description="Polar residues" evidence="1">
    <location>
        <begin position="344"/>
        <end position="370"/>
    </location>
</feature>
<dbReference type="Proteomes" id="UP001150062">
    <property type="component" value="Unassembled WGS sequence"/>
</dbReference>
<dbReference type="EMBL" id="JAOAOG010000309">
    <property type="protein sequence ID" value="KAJ6230725.1"/>
    <property type="molecule type" value="Genomic_DNA"/>
</dbReference>
<dbReference type="InterPro" id="IPR036102">
    <property type="entry name" value="OsmC/Ohrsf"/>
</dbReference>
<name>A0ABQ8XDL6_9EUKA</name>
<dbReference type="InterPro" id="IPR044926">
    <property type="entry name" value="RGS_subdomain_2"/>
</dbReference>
<organism evidence="3 4">
    <name type="scientific">Anaeramoeba flamelloides</name>
    <dbReference type="NCBI Taxonomy" id="1746091"/>
    <lineage>
        <taxon>Eukaryota</taxon>
        <taxon>Metamonada</taxon>
        <taxon>Anaeramoebidae</taxon>
        <taxon>Anaeramoeba</taxon>
    </lineage>
</organism>
<comment type="caution">
    <text evidence="3">The sequence shown here is derived from an EMBL/GenBank/DDBJ whole genome shotgun (WGS) entry which is preliminary data.</text>
</comment>
<dbReference type="CDD" id="cd07440">
    <property type="entry name" value="RGS"/>
    <property type="match status" value="1"/>
</dbReference>
<protein>
    <submittedName>
        <fullName evidence="3">Hydroperoxide reductase</fullName>
    </submittedName>
</protein>
<dbReference type="PANTHER" id="PTHR35368">
    <property type="entry name" value="HYDROPEROXIDE REDUCTASE"/>
    <property type="match status" value="1"/>
</dbReference>
<sequence>MGNLPTFRTVKEESRNKFYQDIQKKRNGVFLIDENMYIFQANKNCSPFFDCKPNSKLHISSLPQKFQPHTNLTNHETALKIIKEIINDGSTSKKMKSWLFKKNDEEVWSFVYPIPTKIGNDWVCRVFIKPDESKQKTRTETTKLFNASSESDSSLSTFSNGRMERSPFSPRKNRKNSINESDNINLMLNERHKKKITFYNEKIQRQKVENQKLLRLFNAIVPERNKLLEKVFNLTNVYQSIEELKEIYDKELTLVEIDAPFLKDELINVKQEQNLRFRQYLRIKKYQEDYYELESEVLENKYRILVDQIKRAKRILSTEILLTTNKNLNKFSIMLKQKMKNESVENNNINSPNRSKSKKPITSNMVKSESYGTYDYRTESESESQSQSQSQMIESDSYLSSISSSSGSDSNSNSEKEEVDKKKPNSNVNDNQNNIQLIPLNLILSKEEYYSHFLKYLVQYSCQENLLFYFEVENYRKITKKKRKLRAHKILRTYIMNGSPSQVNISSIISQDIVKRVKQNDLSQDLFNKAQNSIYSLMQNDSYSNFVISDEYKELKKKFISNESESDYSDFETTDNIKKDRIINNMKLNKIAETLKSNKKSQKYSLKLKWDLLKDIQFILNFEHANGFHRIQADTPKIFGGHETAPSPIEMIAYSLGAGFTQTLVYICSTRGIKLDEVLVETIIQSNVKQILYLETKDPLIPLIQISLAIKSKVEKKYILEAVELAKQNCPMVRYITKTNRTSTKIIYKKHNSKRITYTEKKFNNINLKTFKKRKEKIIQENREQEFLQSTIHGKWNTKRTKKKGLYRAIIKYGKNKHDIWESDLPTHWGGNYSGPCIFDFFLSGIGSCYMSQMALAAAINGIKICQCHLKASIDINWNKIWSKKLNTDKGPILDNLNFQYHIAANCSEERFQEISKIGMNNCLGVYLSQNEVPLEFKIYINEDLSEMEQYKNYQDNCYLM</sequence>
<evidence type="ECO:0000313" key="3">
    <source>
        <dbReference type="EMBL" id="KAJ6230725.1"/>
    </source>
</evidence>
<feature type="compositionally biased region" description="Low complexity" evidence="1">
    <location>
        <begin position="400"/>
        <end position="413"/>
    </location>
</feature>
<dbReference type="Gene3D" id="1.10.167.10">
    <property type="entry name" value="Regulator of G-protein Signalling 4, domain 2"/>
    <property type="match status" value="1"/>
</dbReference>
<feature type="region of interest" description="Disordered" evidence="1">
    <location>
        <begin position="342"/>
        <end position="370"/>
    </location>
</feature>
<keyword evidence="4" id="KW-1185">Reference proteome</keyword>
<evidence type="ECO:0000256" key="1">
    <source>
        <dbReference type="SAM" id="MobiDB-lite"/>
    </source>
</evidence>
<feature type="compositionally biased region" description="Basic and acidic residues" evidence="1">
    <location>
        <begin position="414"/>
        <end position="423"/>
    </location>
</feature>
<dbReference type="PRINTS" id="PR01301">
    <property type="entry name" value="RGSPROTEIN"/>
</dbReference>
<accession>A0ABQ8XDL6</accession>
<reference evidence="3" key="1">
    <citation type="submission" date="2022-08" db="EMBL/GenBank/DDBJ databases">
        <title>Novel sulfate-reducing endosymbionts in the free-living metamonad Anaeramoeba.</title>
        <authorList>
            <person name="Jerlstrom-Hultqvist J."/>
            <person name="Cepicka I."/>
            <person name="Gallot-Lavallee L."/>
            <person name="Salas-Leiva D."/>
            <person name="Curtis B.A."/>
            <person name="Zahonova K."/>
            <person name="Pipaliya S."/>
            <person name="Dacks J."/>
            <person name="Roger A.J."/>
        </authorList>
    </citation>
    <scope>NUCLEOTIDE SEQUENCE</scope>
    <source>
        <strain evidence="3">Schooner1</strain>
    </source>
</reference>
<dbReference type="Pfam" id="PF00615">
    <property type="entry name" value="RGS"/>
    <property type="match status" value="1"/>
</dbReference>
<dbReference type="InterPro" id="IPR016137">
    <property type="entry name" value="RGS"/>
</dbReference>
<evidence type="ECO:0000259" key="2">
    <source>
        <dbReference type="PROSITE" id="PS50132"/>
    </source>
</evidence>
<dbReference type="Gene3D" id="3.30.300.20">
    <property type="match status" value="2"/>
</dbReference>
<gene>
    <name evidence="3" type="ORF">M0813_06514</name>
</gene>
<dbReference type="InterPro" id="IPR036305">
    <property type="entry name" value="RGS_sf"/>
</dbReference>